<gene>
    <name evidence="1" type="ORF">AVEN_65479_1</name>
</gene>
<keyword evidence="2" id="KW-1185">Reference proteome</keyword>
<proteinExistence type="predicted"/>
<dbReference type="Proteomes" id="UP000499080">
    <property type="component" value="Unassembled WGS sequence"/>
</dbReference>
<sequence length="103" mass="11828">MEEEASKSETNDLVNDDAALCANLRKQANQIKELTNRITTVSRSEIYFSHDPIIHKGLIQNMSRWQKELGRLKEHISELCCPLEIGALHASNLNKNQVKRPFR</sequence>
<accession>A0A4Y2R4J4</accession>
<evidence type="ECO:0000313" key="2">
    <source>
        <dbReference type="Proteomes" id="UP000499080"/>
    </source>
</evidence>
<organism evidence="1 2">
    <name type="scientific">Araneus ventricosus</name>
    <name type="common">Orbweaver spider</name>
    <name type="synonym">Epeira ventricosa</name>
    <dbReference type="NCBI Taxonomy" id="182803"/>
    <lineage>
        <taxon>Eukaryota</taxon>
        <taxon>Metazoa</taxon>
        <taxon>Ecdysozoa</taxon>
        <taxon>Arthropoda</taxon>
        <taxon>Chelicerata</taxon>
        <taxon>Arachnida</taxon>
        <taxon>Araneae</taxon>
        <taxon>Araneomorphae</taxon>
        <taxon>Entelegynae</taxon>
        <taxon>Araneoidea</taxon>
        <taxon>Araneidae</taxon>
        <taxon>Araneus</taxon>
    </lineage>
</organism>
<comment type="caution">
    <text evidence="1">The sequence shown here is derived from an EMBL/GenBank/DDBJ whole genome shotgun (WGS) entry which is preliminary data.</text>
</comment>
<dbReference type="AlphaFoldDB" id="A0A4Y2R4J4"/>
<name>A0A4Y2R4J4_ARAVE</name>
<protein>
    <submittedName>
        <fullName evidence="1">Uncharacterized protein</fullName>
    </submittedName>
</protein>
<reference evidence="1 2" key="1">
    <citation type="journal article" date="2019" name="Sci. Rep.">
        <title>Orb-weaving spider Araneus ventricosus genome elucidates the spidroin gene catalogue.</title>
        <authorList>
            <person name="Kono N."/>
            <person name="Nakamura H."/>
            <person name="Ohtoshi R."/>
            <person name="Moran D.A.P."/>
            <person name="Shinohara A."/>
            <person name="Yoshida Y."/>
            <person name="Fujiwara M."/>
            <person name="Mori M."/>
            <person name="Tomita M."/>
            <person name="Arakawa K."/>
        </authorList>
    </citation>
    <scope>NUCLEOTIDE SEQUENCE [LARGE SCALE GENOMIC DNA]</scope>
</reference>
<evidence type="ECO:0000313" key="1">
    <source>
        <dbReference type="EMBL" id="GBN70528.1"/>
    </source>
</evidence>
<dbReference type="EMBL" id="BGPR01015767">
    <property type="protein sequence ID" value="GBN70528.1"/>
    <property type="molecule type" value="Genomic_DNA"/>
</dbReference>